<dbReference type="AlphaFoldDB" id="A0A426WZF8"/>
<evidence type="ECO:0000313" key="2">
    <source>
        <dbReference type="EMBL" id="RRT32608.1"/>
    </source>
</evidence>
<feature type="compositionally biased region" description="Polar residues" evidence="1">
    <location>
        <begin position="153"/>
        <end position="168"/>
    </location>
</feature>
<reference evidence="2 3" key="1">
    <citation type="journal article" date="2014" name="Agronomy (Basel)">
        <title>A Draft Genome Sequence for Ensete ventricosum, the Drought-Tolerant Tree Against Hunger.</title>
        <authorList>
            <person name="Harrison J."/>
            <person name="Moore K.A."/>
            <person name="Paszkiewicz K."/>
            <person name="Jones T."/>
            <person name="Grant M."/>
            <person name="Ambacheew D."/>
            <person name="Muzemil S."/>
            <person name="Studholme D.J."/>
        </authorList>
    </citation>
    <scope>NUCLEOTIDE SEQUENCE [LARGE SCALE GENOMIC DNA]</scope>
</reference>
<dbReference type="EMBL" id="AMZH03031248">
    <property type="protein sequence ID" value="RRT32608.1"/>
    <property type="molecule type" value="Genomic_DNA"/>
</dbReference>
<feature type="compositionally biased region" description="Polar residues" evidence="1">
    <location>
        <begin position="26"/>
        <end position="37"/>
    </location>
</feature>
<proteinExistence type="predicted"/>
<gene>
    <name evidence="2" type="ORF">B296_00042111</name>
</gene>
<name>A0A426WZF8_ENSVE</name>
<protein>
    <submittedName>
        <fullName evidence="2">Uncharacterized protein</fullName>
    </submittedName>
</protein>
<organism evidence="2 3">
    <name type="scientific">Ensete ventricosum</name>
    <name type="common">Abyssinian banana</name>
    <name type="synonym">Musa ensete</name>
    <dbReference type="NCBI Taxonomy" id="4639"/>
    <lineage>
        <taxon>Eukaryota</taxon>
        <taxon>Viridiplantae</taxon>
        <taxon>Streptophyta</taxon>
        <taxon>Embryophyta</taxon>
        <taxon>Tracheophyta</taxon>
        <taxon>Spermatophyta</taxon>
        <taxon>Magnoliopsida</taxon>
        <taxon>Liliopsida</taxon>
        <taxon>Zingiberales</taxon>
        <taxon>Musaceae</taxon>
        <taxon>Ensete</taxon>
    </lineage>
</organism>
<evidence type="ECO:0000313" key="3">
    <source>
        <dbReference type="Proteomes" id="UP000287651"/>
    </source>
</evidence>
<sequence length="202" mass="21492">RTASAAIFFSSSAGSITLAASPSYCHHSQSQPQQQGLPTDRYPQPPLPRWNRSPETHILCFLRRRLAASTALPCRRRPLSPAATIKHTSSSPPLPPLLPAVAIPCYSLRHCYLLPQSLSPATAFAVPCCPQSLSIAFIVPYCRSHCLQPSSSPATIAATQPRPSSSGGQRLADRPPPVAASYFLLSSPAPPAAAHPLPSMVD</sequence>
<feature type="region of interest" description="Disordered" evidence="1">
    <location>
        <begin position="153"/>
        <end position="175"/>
    </location>
</feature>
<comment type="caution">
    <text evidence="2">The sequence shown here is derived from an EMBL/GenBank/DDBJ whole genome shotgun (WGS) entry which is preliminary data.</text>
</comment>
<accession>A0A426WZF8</accession>
<evidence type="ECO:0000256" key="1">
    <source>
        <dbReference type="SAM" id="MobiDB-lite"/>
    </source>
</evidence>
<feature type="non-terminal residue" evidence="2">
    <location>
        <position position="1"/>
    </location>
</feature>
<feature type="region of interest" description="Disordered" evidence="1">
    <location>
        <begin position="25"/>
        <end position="44"/>
    </location>
</feature>
<dbReference type="Proteomes" id="UP000287651">
    <property type="component" value="Unassembled WGS sequence"/>
</dbReference>